<dbReference type="EMBL" id="CAJVPZ010057083">
    <property type="protein sequence ID" value="CAG8786452.1"/>
    <property type="molecule type" value="Genomic_DNA"/>
</dbReference>
<proteinExistence type="predicted"/>
<sequence length="86" mass="9815">INIQESGHEGWQCNYCQVENIHASEINMNTHLILICTSIPLNIKQDVLPIPNKKKQTEHDIASGLQSQINSKFQHVNKIDPDQEQL</sequence>
<gene>
    <name evidence="1" type="ORF">RFULGI_LOCUS16304</name>
</gene>
<protein>
    <submittedName>
        <fullName evidence="1">2231_t:CDS:1</fullName>
    </submittedName>
</protein>
<feature type="non-terminal residue" evidence="1">
    <location>
        <position position="86"/>
    </location>
</feature>
<reference evidence="1" key="1">
    <citation type="submission" date="2021-06" db="EMBL/GenBank/DDBJ databases">
        <authorList>
            <person name="Kallberg Y."/>
            <person name="Tangrot J."/>
            <person name="Rosling A."/>
        </authorList>
    </citation>
    <scope>NUCLEOTIDE SEQUENCE</scope>
    <source>
        <strain evidence="1">IN212</strain>
    </source>
</reference>
<accession>A0A9N9NYX1</accession>
<feature type="non-terminal residue" evidence="1">
    <location>
        <position position="1"/>
    </location>
</feature>
<name>A0A9N9NYX1_9GLOM</name>
<dbReference type="Proteomes" id="UP000789396">
    <property type="component" value="Unassembled WGS sequence"/>
</dbReference>
<dbReference type="AlphaFoldDB" id="A0A9N9NYX1"/>
<evidence type="ECO:0000313" key="1">
    <source>
        <dbReference type="EMBL" id="CAG8786452.1"/>
    </source>
</evidence>
<keyword evidence="2" id="KW-1185">Reference proteome</keyword>
<dbReference type="OrthoDB" id="2439422at2759"/>
<evidence type="ECO:0000313" key="2">
    <source>
        <dbReference type="Proteomes" id="UP000789396"/>
    </source>
</evidence>
<organism evidence="1 2">
    <name type="scientific">Racocetra fulgida</name>
    <dbReference type="NCBI Taxonomy" id="60492"/>
    <lineage>
        <taxon>Eukaryota</taxon>
        <taxon>Fungi</taxon>
        <taxon>Fungi incertae sedis</taxon>
        <taxon>Mucoromycota</taxon>
        <taxon>Glomeromycotina</taxon>
        <taxon>Glomeromycetes</taxon>
        <taxon>Diversisporales</taxon>
        <taxon>Gigasporaceae</taxon>
        <taxon>Racocetra</taxon>
    </lineage>
</organism>
<comment type="caution">
    <text evidence="1">The sequence shown here is derived from an EMBL/GenBank/DDBJ whole genome shotgun (WGS) entry which is preliminary data.</text>
</comment>